<evidence type="ECO:0000313" key="3">
    <source>
        <dbReference type="EMBL" id="PIP61263.1"/>
    </source>
</evidence>
<evidence type="ECO:0000256" key="1">
    <source>
        <dbReference type="SAM" id="Phobius"/>
    </source>
</evidence>
<evidence type="ECO:0000313" key="4">
    <source>
        <dbReference type="Proteomes" id="UP000231246"/>
    </source>
</evidence>
<dbReference type="PROSITE" id="PS00018">
    <property type="entry name" value="EF_HAND_1"/>
    <property type="match status" value="1"/>
</dbReference>
<accession>A0A2H0BUB4</accession>
<sequence>MKLAFFLIKKAGVFFVSILITSLLLTIVMILPLKLNIVQAKSTSSELNELKELLVQTSDTNDSVDVATDRKELLIKTIEQNSDTFFQHVLNSQETSALPRKLTDLGLVEQEKVFSGKLKLVIADYFEQKTSSEELFIGNYVIKSNNPRLKQHINSKIRIKGYVLDNYVIIDSDQLIEDSTVSISSETNIRDKQVLVVQVKFNNSTSVTDQDFLLRSFFQQNDSVSAYFEEVSFGKVKLTGRTYGPVEIPHPNDDCSDPYYYDTWATEIDELINNQGEISIDNYDYVAYSIPDSPCGRPNGQGELWGKRSWYYNSWGNNLHNFKHEIGHNMGAHHANILECTGDTKPTLSSCDSFGYSDDTDVMGFSEGHQFNGPHKYHVGWIGEEEVQNVWSDEVGSYRFTIIPSESSEPGTKLIRIHHNIQENNNAYYYLSYRQNIGVDASLPSLVTQGTLIHILEYSGFSHWIDTTPDPITDATGHHDGLIFDGDEYGGLSSNISIKQLSHNANGAEIEIIISEQDSSQAIKNWQQNWAKGSMRFDYNNDNVVNILDYLYLLKGILLN</sequence>
<comment type="caution">
    <text evidence="3">The sequence shown here is derived from an EMBL/GenBank/DDBJ whole genome shotgun (WGS) entry which is preliminary data.</text>
</comment>
<dbReference type="AlphaFoldDB" id="A0A2H0BUB4"/>
<feature type="transmembrane region" description="Helical" evidence="1">
    <location>
        <begin position="12"/>
        <end position="33"/>
    </location>
</feature>
<dbReference type="Proteomes" id="UP000231246">
    <property type="component" value="Unassembled WGS sequence"/>
</dbReference>
<dbReference type="SUPFAM" id="SSF55486">
    <property type="entry name" value="Metalloproteases ('zincins'), catalytic domain"/>
    <property type="match status" value="1"/>
</dbReference>
<keyword evidence="1" id="KW-1133">Transmembrane helix</keyword>
<dbReference type="EMBL" id="PCTA01000031">
    <property type="protein sequence ID" value="PIP61263.1"/>
    <property type="molecule type" value="Genomic_DNA"/>
</dbReference>
<dbReference type="InterPro" id="IPR008752">
    <property type="entry name" value="Peptidase_M11"/>
</dbReference>
<feature type="domain" description="Peptidase M11 gametolysin" evidence="2">
    <location>
        <begin position="213"/>
        <end position="454"/>
    </location>
</feature>
<protein>
    <recommendedName>
        <fullName evidence="2">Peptidase M11 gametolysin domain-containing protein</fullName>
    </recommendedName>
</protein>
<gene>
    <name evidence="3" type="ORF">COW99_05005</name>
</gene>
<dbReference type="Pfam" id="PF05548">
    <property type="entry name" value="Peptidase_M11"/>
    <property type="match status" value="1"/>
</dbReference>
<keyword evidence="1" id="KW-0472">Membrane</keyword>
<organism evidence="3 4">
    <name type="scientific">Candidatus Roizmanbacteria bacterium CG22_combo_CG10-13_8_21_14_all_38_20</name>
    <dbReference type="NCBI Taxonomy" id="1974862"/>
    <lineage>
        <taxon>Bacteria</taxon>
        <taxon>Candidatus Roizmaniibacteriota</taxon>
    </lineage>
</organism>
<keyword evidence="1" id="KW-0812">Transmembrane</keyword>
<proteinExistence type="predicted"/>
<evidence type="ECO:0000259" key="2">
    <source>
        <dbReference type="Pfam" id="PF05548"/>
    </source>
</evidence>
<reference evidence="3 4" key="1">
    <citation type="submission" date="2017-09" db="EMBL/GenBank/DDBJ databases">
        <title>Depth-based differentiation of microbial function through sediment-hosted aquifers and enrichment of novel symbionts in the deep terrestrial subsurface.</title>
        <authorList>
            <person name="Probst A.J."/>
            <person name="Ladd B."/>
            <person name="Jarett J.K."/>
            <person name="Geller-Mcgrath D.E."/>
            <person name="Sieber C.M."/>
            <person name="Emerson J.B."/>
            <person name="Anantharaman K."/>
            <person name="Thomas B.C."/>
            <person name="Malmstrom R."/>
            <person name="Stieglmeier M."/>
            <person name="Klingl A."/>
            <person name="Woyke T."/>
            <person name="Ryan C.M."/>
            <person name="Banfield J.F."/>
        </authorList>
    </citation>
    <scope>NUCLEOTIDE SEQUENCE [LARGE SCALE GENOMIC DNA]</scope>
    <source>
        <strain evidence="3">CG22_combo_CG10-13_8_21_14_all_38_20</strain>
    </source>
</reference>
<name>A0A2H0BUB4_9BACT</name>
<dbReference type="InterPro" id="IPR018247">
    <property type="entry name" value="EF_Hand_1_Ca_BS"/>
</dbReference>